<dbReference type="SMART" id="SM00260">
    <property type="entry name" value="CheW"/>
    <property type="match status" value="1"/>
</dbReference>
<evidence type="ECO:0000256" key="1">
    <source>
        <dbReference type="ARBA" id="ARBA00004496"/>
    </source>
</evidence>
<name>A0A3B1BN60_9ZZZZ</name>
<dbReference type="Gene3D" id="2.40.50.180">
    <property type="entry name" value="CheA-289, Domain 4"/>
    <property type="match status" value="1"/>
</dbReference>
<reference evidence="5" key="1">
    <citation type="submission" date="2018-06" db="EMBL/GenBank/DDBJ databases">
        <authorList>
            <person name="Zhirakovskaya E."/>
        </authorList>
    </citation>
    <scope>NUCLEOTIDE SEQUENCE</scope>
</reference>
<dbReference type="GO" id="GO:0005829">
    <property type="term" value="C:cytosol"/>
    <property type="evidence" value="ECO:0007669"/>
    <property type="project" value="TreeGrafter"/>
</dbReference>
<dbReference type="PANTHER" id="PTHR22617:SF45">
    <property type="entry name" value="CHEMOTAXIS PROTEIN CHEW"/>
    <property type="match status" value="1"/>
</dbReference>
<evidence type="ECO:0000256" key="3">
    <source>
        <dbReference type="ARBA" id="ARBA00022490"/>
    </source>
</evidence>
<dbReference type="InterPro" id="IPR036061">
    <property type="entry name" value="CheW-like_dom_sf"/>
</dbReference>
<dbReference type="PROSITE" id="PS50851">
    <property type="entry name" value="CHEW"/>
    <property type="match status" value="1"/>
</dbReference>
<evidence type="ECO:0000259" key="4">
    <source>
        <dbReference type="PROSITE" id="PS50851"/>
    </source>
</evidence>
<dbReference type="AlphaFoldDB" id="A0A3B1BN60"/>
<sequence length="171" mass="18566">MNIGNTAISTGLDDDCQAELAGQYLSFKLGGEIYGVDILSVREIKGWEEVRPLPDAPSYVKGVLDLRGVIVPIVDLRIRFQLTDCEYTPTTVTIVLTIECGSQQHVVGAVVDGVSDVLDVSPDEARVAPEMGSDIGSHYIKGMMTSEGRMVILLDVNKLFDPRDMGLPEVL</sequence>
<protein>
    <recommendedName>
        <fullName evidence="2">Chemotaxis protein CheW</fullName>
    </recommendedName>
</protein>
<comment type="subcellular location">
    <subcellularLocation>
        <location evidence="1">Cytoplasm</location>
    </subcellularLocation>
</comment>
<dbReference type="PANTHER" id="PTHR22617">
    <property type="entry name" value="CHEMOTAXIS SENSOR HISTIDINE KINASE-RELATED"/>
    <property type="match status" value="1"/>
</dbReference>
<keyword evidence="3" id="KW-0963">Cytoplasm</keyword>
<dbReference type="InterPro" id="IPR039315">
    <property type="entry name" value="CheW"/>
</dbReference>
<accession>A0A3B1BN60</accession>
<organism evidence="5">
    <name type="scientific">hydrothermal vent metagenome</name>
    <dbReference type="NCBI Taxonomy" id="652676"/>
    <lineage>
        <taxon>unclassified sequences</taxon>
        <taxon>metagenomes</taxon>
        <taxon>ecological metagenomes</taxon>
    </lineage>
</organism>
<dbReference type="EMBL" id="UOFX01000029">
    <property type="protein sequence ID" value="VAX07715.1"/>
    <property type="molecule type" value="Genomic_DNA"/>
</dbReference>
<dbReference type="GO" id="GO:0007165">
    <property type="term" value="P:signal transduction"/>
    <property type="evidence" value="ECO:0007669"/>
    <property type="project" value="InterPro"/>
</dbReference>
<dbReference type="InterPro" id="IPR002545">
    <property type="entry name" value="CheW-lke_dom"/>
</dbReference>
<dbReference type="Gene3D" id="2.30.30.40">
    <property type="entry name" value="SH3 Domains"/>
    <property type="match status" value="1"/>
</dbReference>
<dbReference type="SUPFAM" id="SSF50341">
    <property type="entry name" value="CheW-like"/>
    <property type="match status" value="1"/>
</dbReference>
<evidence type="ECO:0000313" key="5">
    <source>
        <dbReference type="EMBL" id="VAX07715.1"/>
    </source>
</evidence>
<feature type="domain" description="CheW-like" evidence="4">
    <location>
        <begin position="21"/>
        <end position="165"/>
    </location>
</feature>
<dbReference type="Pfam" id="PF01584">
    <property type="entry name" value="CheW"/>
    <property type="match status" value="1"/>
</dbReference>
<evidence type="ECO:0000256" key="2">
    <source>
        <dbReference type="ARBA" id="ARBA00021483"/>
    </source>
</evidence>
<dbReference type="CDD" id="cd00732">
    <property type="entry name" value="CheW"/>
    <property type="match status" value="1"/>
</dbReference>
<dbReference type="GO" id="GO:0006935">
    <property type="term" value="P:chemotaxis"/>
    <property type="evidence" value="ECO:0007669"/>
    <property type="project" value="InterPro"/>
</dbReference>
<gene>
    <name evidence="5" type="ORF">MNBD_GAMMA26-828</name>
</gene>
<proteinExistence type="predicted"/>